<evidence type="ECO:0000313" key="1">
    <source>
        <dbReference type="EMBL" id="VVQ24697.1"/>
    </source>
</evidence>
<organism evidence="1 2">
    <name type="scientific">Pseudomonas fluorescens</name>
    <dbReference type="NCBI Taxonomy" id="294"/>
    <lineage>
        <taxon>Bacteria</taxon>
        <taxon>Pseudomonadati</taxon>
        <taxon>Pseudomonadota</taxon>
        <taxon>Gammaproteobacteria</taxon>
        <taxon>Pseudomonadales</taxon>
        <taxon>Pseudomonadaceae</taxon>
        <taxon>Pseudomonas</taxon>
    </lineage>
</organism>
<proteinExistence type="predicted"/>
<name>A0A5E7VQ76_PSEFL</name>
<reference evidence="1 2" key="1">
    <citation type="submission" date="2019-09" db="EMBL/GenBank/DDBJ databases">
        <authorList>
            <person name="Chandra G."/>
            <person name="Truman W A."/>
        </authorList>
    </citation>
    <scope>NUCLEOTIDE SEQUENCE [LARGE SCALE GENOMIC DNA]</scope>
    <source>
        <strain evidence="1">PS938</strain>
    </source>
</reference>
<evidence type="ECO:0000313" key="2">
    <source>
        <dbReference type="Proteomes" id="UP000327191"/>
    </source>
</evidence>
<dbReference type="AlphaFoldDB" id="A0A5E7VQ76"/>
<dbReference type="EMBL" id="CABVJE010000041">
    <property type="protein sequence ID" value="VVQ24697.1"/>
    <property type="molecule type" value="Genomic_DNA"/>
</dbReference>
<gene>
    <name evidence="1" type="ORF">PS938_05637</name>
</gene>
<dbReference type="Proteomes" id="UP000327191">
    <property type="component" value="Unassembled WGS sequence"/>
</dbReference>
<accession>A0A5E7VQ76</accession>
<protein>
    <submittedName>
        <fullName evidence="1">Uncharacterized protein</fullName>
    </submittedName>
</protein>
<sequence length="55" mass="5649">MPSDCGSTTAATAMNTAARPIMLCMKATSSGILVISTRLAMIEPAVPPISRPTIT</sequence>